<reference evidence="7 8" key="1">
    <citation type="submission" date="2023-04" db="EMBL/GenBank/DDBJ databases">
        <title>Spirochaete genome identified in red abalone sample constitutes a novel genus.</title>
        <authorList>
            <person name="Sharma S.P."/>
            <person name="Purcell C.M."/>
            <person name="Hyde J.R."/>
            <person name="Severin A.J."/>
        </authorList>
    </citation>
    <scope>NUCLEOTIDE SEQUENCE [LARGE SCALE GENOMIC DNA]</scope>
    <source>
        <strain evidence="7 8">SP-2023</strain>
    </source>
</reference>
<evidence type="ECO:0000313" key="7">
    <source>
        <dbReference type="EMBL" id="WGK68633.1"/>
    </source>
</evidence>
<comment type="similarity">
    <text evidence="2">Belongs to the methyl-accepting chemotaxis (MCP) protein family.</text>
</comment>
<dbReference type="InterPro" id="IPR004089">
    <property type="entry name" value="MCPsignal_dom"/>
</dbReference>
<keyword evidence="1 3" id="KW-0807">Transducer</keyword>
<evidence type="ECO:0000313" key="8">
    <source>
        <dbReference type="Proteomes" id="UP001228690"/>
    </source>
</evidence>
<dbReference type="PROSITE" id="PS50885">
    <property type="entry name" value="HAMP"/>
    <property type="match status" value="1"/>
</dbReference>
<feature type="domain" description="Methyl-accepting transducer" evidence="5">
    <location>
        <begin position="489"/>
        <end position="711"/>
    </location>
</feature>
<evidence type="ECO:0000259" key="5">
    <source>
        <dbReference type="PROSITE" id="PS50111"/>
    </source>
</evidence>
<feature type="domain" description="HAMP" evidence="6">
    <location>
        <begin position="387"/>
        <end position="442"/>
    </location>
</feature>
<evidence type="ECO:0000259" key="6">
    <source>
        <dbReference type="PROSITE" id="PS50885"/>
    </source>
</evidence>
<dbReference type="Pfam" id="PF00015">
    <property type="entry name" value="MCPsignal"/>
    <property type="match status" value="1"/>
</dbReference>
<dbReference type="CDD" id="cd06225">
    <property type="entry name" value="HAMP"/>
    <property type="match status" value="1"/>
</dbReference>
<dbReference type="PROSITE" id="PS50111">
    <property type="entry name" value="CHEMOTAXIS_TRANSDUC_2"/>
    <property type="match status" value="1"/>
</dbReference>
<feature type="transmembrane region" description="Helical" evidence="4">
    <location>
        <begin position="367"/>
        <end position="390"/>
    </location>
</feature>
<dbReference type="CDD" id="cd18773">
    <property type="entry name" value="PDC1_HK_sensor"/>
    <property type="match status" value="1"/>
</dbReference>
<dbReference type="PANTHER" id="PTHR32089">
    <property type="entry name" value="METHYL-ACCEPTING CHEMOTAXIS PROTEIN MCPB"/>
    <property type="match status" value="1"/>
</dbReference>
<proteinExistence type="inferred from homology"/>
<evidence type="ECO:0000256" key="4">
    <source>
        <dbReference type="SAM" id="Phobius"/>
    </source>
</evidence>
<keyword evidence="8" id="KW-1185">Reference proteome</keyword>
<dbReference type="SMART" id="SM00283">
    <property type="entry name" value="MA"/>
    <property type="match status" value="1"/>
</dbReference>
<dbReference type="InterPro" id="IPR003660">
    <property type="entry name" value="HAMP_dom"/>
</dbReference>
<gene>
    <name evidence="7" type="ORF">P0082_09105</name>
</gene>
<feature type="transmembrane region" description="Helical" evidence="4">
    <location>
        <begin position="12"/>
        <end position="34"/>
    </location>
</feature>
<dbReference type="Pfam" id="PF00672">
    <property type="entry name" value="HAMP"/>
    <property type="match status" value="1"/>
</dbReference>
<evidence type="ECO:0000256" key="3">
    <source>
        <dbReference type="PROSITE-ProRule" id="PRU00284"/>
    </source>
</evidence>
<dbReference type="CDD" id="cd11386">
    <property type="entry name" value="MCP_signal"/>
    <property type="match status" value="1"/>
</dbReference>
<dbReference type="Gene3D" id="6.10.340.10">
    <property type="match status" value="1"/>
</dbReference>
<dbReference type="Proteomes" id="UP001228690">
    <property type="component" value="Chromosome"/>
</dbReference>
<dbReference type="RefSeq" id="WP_326926819.1">
    <property type="nucleotide sequence ID" value="NZ_CP123443.1"/>
</dbReference>
<keyword evidence="4" id="KW-0472">Membrane</keyword>
<keyword evidence="4" id="KW-0812">Transmembrane</keyword>
<evidence type="ECO:0000256" key="2">
    <source>
        <dbReference type="ARBA" id="ARBA00029447"/>
    </source>
</evidence>
<sequence>MKKSRSLKWIFTMWLLGALIPALGTFVGMSIFMFRSVILENIQNIIKNNTLKYSQDVQHYFDERNTMVSVLTQVPSYRVLVEKVNQRFYFREPLQQDERVIRQSLNSYSNREKSLLSSIPVRRLDSPIDPLLSNEYANLGNSIVEFKKAYPDLVWLYIVNEKTQDVLTGTFSTDSIYLANRQPWYQLVKQRRSGVTTEPYYEPQSNGYTFLISVPIFQNQTEKKGEMLGAYVLNTGYSAFETNITAKWEYIFPSSFAYIVNSVGDVVYHPDFNLVKNKTNIYRDNVAFDTQLGDILHTLDSGPGNQDTDPNGNKRIVTGRFTGMNSQRSSGSFWVTGTTVGVEDWKLVIVTPVKEIEVYINTRFGKIWMIILLILVLLGLFIFGLTSYFLNPISSMTAVMQNVGRGDLATDKSVLQFKSRNEMGTLAKVMNASLNNFSRSLASVRVLVSGGRRAMENLMNTNNIVRGMASNITVNLEQAHEGSIELQNAAQRAATAAGSVRRITEEEAQLVMDCSAAVSQTSGAMEEMNAGISNMARIASESRRSSDQLIQVTREGTASMEELTETIESISDNITQMREVITIINEISQQTNLLAMNAAIEAAHAGESGKGFAVVADEIRQLAETTAENSTSIHNTLTTMVGVIEQAKQSSEENSSAFDQIERQVLKFVQAFSSIATSTEEISTGSHEINDSMSGLNDKSETLLEHTHNVQDSVLNIERLLEEIDNFSQRNLSRVSNLARQSLSIEILQKSNSRMSRLTFNNMLDLLKQVSHFAIPEDEQANFNMHNDFGRLFIELQEKRKEAIDMLSWSSNSILSEEHAGNYNGTQLEAWIQNYGTEYFNDYPEFRDIVEAHYDFYRLRTELVRLFNVEDRNQSIIGDITQRFERQAEVIEEKLVILQKLFYSDILPGYIEKQQTRNQQTNL</sequence>
<dbReference type="PANTHER" id="PTHR32089:SF112">
    <property type="entry name" value="LYSOZYME-LIKE PROTEIN-RELATED"/>
    <property type="match status" value="1"/>
</dbReference>
<dbReference type="EMBL" id="CP123443">
    <property type="protein sequence ID" value="WGK68633.1"/>
    <property type="molecule type" value="Genomic_DNA"/>
</dbReference>
<keyword evidence="4" id="KW-1133">Transmembrane helix</keyword>
<dbReference type="SUPFAM" id="SSF58104">
    <property type="entry name" value="Methyl-accepting chemotaxis protein (MCP) signaling domain"/>
    <property type="match status" value="1"/>
</dbReference>
<name>A0ABY8MHJ6_9SPIO</name>
<organism evidence="7 8">
    <name type="scientific">Candidatus Haliotispira prima</name>
    <dbReference type="NCBI Taxonomy" id="3034016"/>
    <lineage>
        <taxon>Bacteria</taxon>
        <taxon>Pseudomonadati</taxon>
        <taxon>Spirochaetota</taxon>
        <taxon>Spirochaetia</taxon>
        <taxon>Spirochaetales</taxon>
        <taxon>Spirochaetaceae</taxon>
        <taxon>Candidatus Haliotispira</taxon>
    </lineage>
</organism>
<accession>A0ABY8MHJ6</accession>
<evidence type="ECO:0000256" key="1">
    <source>
        <dbReference type="ARBA" id="ARBA00023224"/>
    </source>
</evidence>
<dbReference type="PRINTS" id="PR00260">
    <property type="entry name" value="CHEMTRNSDUCR"/>
</dbReference>
<dbReference type="InterPro" id="IPR004090">
    <property type="entry name" value="Chemotax_Me-accpt_rcpt"/>
</dbReference>
<dbReference type="Gene3D" id="1.10.287.950">
    <property type="entry name" value="Methyl-accepting chemotaxis protein"/>
    <property type="match status" value="1"/>
</dbReference>
<protein>
    <submittedName>
        <fullName evidence="7">Methyl-accepting chemotaxis protein</fullName>
    </submittedName>
</protein>
<dbReference type="Gene3D" id="3.30.450.20">
    <property type="entry name" value="PAS domain"/>
    <property type="match status" value="2"/>
</dbReference>